<feature type="transmembrane region" description="Helical" evidence="3">
    <location>
        <begin position="531"/>
        <end position="560"/>
    </location>
</feature>
<feature type="transmembrane region" description="Helical" evidence="3">
    <location>
        <begin position="611"/>
        <end position="631"/>
    </location>
</feature>
<dbReference type="PANTHER" id="PTHR10796">
    <property type="entry name" value="PATCHED-RELATED"/>
    <property type="match status" value="1"/>
</dbReference>
<feature type="transmembrane region" description="Helical" evidence="3">
    <location>
        <begin position="406"/>
        <end position="423"/>
    </location>
</feature>
<feature type="transmembrane region" description="Helical" evidence="3">
    <location>
        <begin position="826"/>
        <end position="845"/>
    </location>
</feature>
<dbReference type="InterPro" id="IPR053958">
    <property type="entry name" value="HMGCR/SNAP/NPC1-like_SSD"/>
</dbReference>
<keyword evidence="3" id="KW-0812">Transmembrane</keyword>
<feature type="transmembrane region" description="Helical" evidence="3">
    <location>
        <begin position="166"/>
        <end position="185"/>
    </location>
</feature>
<comment type="caution">
    <text evidence="5">The sequence shown here is derived from an EMBL/GenBank/DDBJ whole genome shotgun (WGS) entry which is preliminary data.</text>
</comment>
<feature type="domain" description="SSD" evidence="4">
    <location>
        <begin position="403"/>
        <end position="560"/>
    </location>
</feature>
<dbReference type="SUPFAM" id="SSF82866">
    <property type="entry name" value="Multidrug efflux transporter AcrB transmembrane domain"/>
    <property type="match status" value="2"/>
</dbReference>
<proteinExistence type="inferred from homology"/>
<feature type="compositionally biased region" description="Acidic residues" evidence="2">
    <location>
        <begin position="113"/>
        <end position="126"/>
    </location>
</feature>
<feature type="transmembrane region" description="Helical" evidence="3">
    <location>
        <begin position="878"/>
        <end position="903"/>
    </location>
</feature>
<keyword evidence="3" id="KW-1133">Transmembrane helix</keyword>
<dbReference type="Pfam" id="PF12349">
    <property type="entry name" value="Sterol-sensing"/>
    <property type="match status" value="1"/>
</dbReference>
<dbReference type="AlphaFoldDB" id="A0A9N8HXM4"/>
<organism evidence="5 6">
    <name type="scientific">Seminavis robusta</name>
    <dbReference type="NCBI Taxonomy" id="568900"/>
    <lineage>
        <taxon>Eukaryota</taxon>
        <taxon>Sar</taxon>
        <taxon>Stramenopiles</taxon>
        <taxon>Ochrophyta</taxon>
        <taxon>Bacillariophyta</taxon>
        <taxon>Bacillariophyceae</taxon>
        <taxon>Bacillariophycidae</taxon>
        <taxon>Naviculales</taxon>
        <taxon>Naviculaceae</taxon>
        <taxon>Seminavis</taxon>
    </lineage>
</organism>
<feature type="transmembrane region" description="Helical" evidence="3">
    <location>
        <begin position="435"/>
        <end position="460"/>
    </location>
</feature>
<evidence type="ECO:0000256" key="2">
    <source>
        <dbReference type="SAM" id="MobiDB-lite"/>
    </source>
</evidence>
<feature type="transmembrane region" description="Helical" evidence="3">
    <location>
        <begin position="954"/>
        <end position="976"/>
    </location>
</feature>
<feature type="region of interest" description="Disordered" evidence="2">
    <location>
        <begin position="1"/>
        <end position="82"/>
    </location>
</feature>
<dbReference type="Proteomes" id="UP001153069">
    <property type="component" value="Unassembled WGS sequence"/>
</dbReference>
<feature type="transmembrane region" description="Helical" evidence="3">
    <location>
        <begin position="466"/>
        <end position="487"/>
    </location>
</feature>
<comment type="similarity">
    <text evidence="1">Belongs to the patched family.</text>
</comment>
<dbReference type="OrthoDB" id="190529at2759"/>
<dbReference type="PROSITE" id="PS50156">
    <property type="entry name" value="SSD"/>
    <property type="match status" value="1"/>
</dbReference>
<feature type="region of interest" description="Disordered" evidence="2">
    <location>
        <begin position="101"/>
        <end position="126"/>
    </location>
</feature>
<dbReference type="Gene3D" id="1.20.1640.10">
    <property type="entry name" value="Multidrug efflux transporter AcrB transmembrane domain"/>
    <property type="match status" value="2"/>
</dbReference>
<dbReference type="InterPro" id="IPR051697">
    <property type="entry name" value="Patched_domain-protein"/>
</dbReference>
<feature type="transmembrane region" description="Helical" evidence="3">
    <location>
        <begin position="924"/>
        <end position="948"/>
    </location>
</feature>
<dbReference type="InterPro" id="IPR000731">
    <property type="entry name" value="SSD"/>
</dbReference>
<reference evidence="5" key="1">
    <citation type="submission" date="2020-06" db="EMBL/GenBank/DDBJ databases">
        <authorList>
            <consortium name="Plant Systems Biology data submission"/>
        </authorList>
    </citation>
    <scope>NUCLEOTIDE SEQUENCE</scope>
    <source>
        <strain evidence="5">D6</strain>
    </source>
</reference>
<accession>A0A9N8HXM4</accession>
<evidence type="ECO:0000313" key="5">
    <source>
        <dbReference type="EMBL" id="CAB9526468.1"/>
    </source>
</evidence>
<feature type="compositionally biased region" description="Polar residues" evidence="2">
    <location>
        <begin position="1"/>
        <end position="14"/>
    </location>
</feature>
<feature type="compositionally biased region" description="Polar residues" evidence="2">
    <location>
        <begin position="48"/>
        <end position="65"/>
    </location>
</feature>
<evidence type="ECO:0000313" key="6">
    <source>
        <dbReference type="Proteomes" id="UP001153069"/>
    </source>
</evidence>
<feature type="transmembrane region" description="Helical" evidence="3">
    <location>
        <begin position="499"/>
        <end position="525"/>
    </location>
</feature>
<keyword evidence="6" id="KW-1185">Reference proteome</keyword>
<evidence type="ECO:0000259" key="4">
    <source>
        <dbReference type="PROSITE" id="PS50156"/>
    </source>
</evidence>
<gene>
    <name evidence="5" type="ORF">SEMRO_1834_G300510.1</name>
</gene>
<sequence>MKMQWNETVNSSAENEADKAENSVDSRGKPNCSPLEGNFGDDAKQRETPISSHVTLLSGSFPTSDNEADNDENSSESNPVLTVLEEGEAVELSLEMKLNETMDTSTHGTPEAPSDEYGAENDDDDNNSVIIRNPVFPLWTAATEKLHRWIAHFVVSLSMIAARNPILCVCSITAVSLAVLAVGFVTNFEINVNEAEIFGPFGSAPMEHRYWTMHESGFPQPDRIARVILHNNGANVLGMEPMKKVFQAMNAVRNTSGYEENCESGPYFDVIREENTCRILSATRAWYHDYALFEEKVHSEQDLIRALSASEYPGGEPVDHEVIMGNLEKDEYGNVTYVPAFMVLVVMTNRGEDTNDLELRILDSLFALKEEWAKDVGYGSELQLDFFVDRSIADEFGRSISGDMDLLVIVVLVMSCFTMFVFLRRDPVESRCLVGLGSVFTIVMSLCTGFGIMFIFGVPFTSTTQMLPFVVFGVGLDDTFIITGAFLRTDPALKPEERLRLAMTSIGIGISATTITTMIAFMLGLMSSVPAIFWLCLYAFPTIFIDYIYQITLFNAILIIDERRVRSKRRDCCLCFRAGDKSNTEEDDNKQSDRVSSGHVSDRVMAWYGEVLLRPVTKVVVVLIAVAFLALCGYRASMLTQEFDIKDFFPAGSYATSAMLALEQYNERTLPISITFRDVDQSDSEVQKQMLEFIEELSELPALGEKPSGCWISDLESFDESDLQQAVANLTFQEKLDFALTLPVFKEVYGGNLVIDEEGNIVASRCMIMAKNSHVQEVDDIIELLQGQRAVTEKQPINHGRWREAFLTYSGLYPAWEFYSIAEHELIINTVASIVAVCFVAFVFIPHWSGVLFILPLIGTVYVDLCGVLQMAGIHINAVTYVCLVISIGLIVDFLLHVLLTYYETDGASREEKVKETLRTMGSSILLGGLSTSLGVLPLAFSVSVVFRTVFTCFFAMVMLGISHGLVLLPVLLSVFGPMSPKR</sequence>
<evidence type="ECO:0000256" key="3">
    <source>
        <dbReference type="SAM" id="Phobius"/>
    </source>
</evidence>
<keyword evidence="3" id="KW-0472">Membrane</keyword>
<feature type="transmembrane region" description="Helical" evidence="3">
    <location>
        <begin position="852"/>
        <end position="872"/>
    </location>
</feature>
<evidence type="ECO:0000256" key="1">
    <source>
        <dbReference type="ARBA" id="ARBA00005585"/>
    </source>
</evidence>
<dbReference type="EMBL" id="CAICTM010001832">
    <property type="protein sequence ID" value="CAB9526468.1"/>
    <property type="molecule type" value="Genomic_DNA"/>
</dbReference>
<name>A0A9N8HXM4_9STRA</name>
<protein>
    <submittedName>
        <fullName evidence="5">Pick C1-like protein 1</fullName>
    </submittedName>
</protein>
<dbReference type="PANTHER" id="PTHR10796:SF92">
    <property type="entry name" value="PATCHED-RELATED, ISOFORM A"/>
    <property type="match status" value="1"/>
</dbReference>
<dbReference type="GO" id="GO:0016020">
    <property type="term" value="C:membrane"/>
    <property type="evidence" value="ECO:0007669"/>
    <property type="project" value="TreeGrafter"/>
</dbReference>
<feature type="compositionally biased region" description="Basic and acidic residues" evidence="2">
    <location>
        <begin position="16"/>
        <end position="28"/>
    </location>
</feature>